<feature type="region of interest" description="Disordered" evidence="1">
    <location>
        <begin position="91"/>
        <end position="170"/>
    </location>
</feature>
<dbReference type="RefSeq" id="WP_015706210.1">
    <property type="nucleotide sequence ID" value="NC_015578.1"/>
</dbReference>
<keyword evidence="3" id="KW-1185">Reference proteome</keyword>
<dbReference type="OrthoDB" id="370673at2"/>
<evidence type="ECO:0000313" key="2">
    <source>
        <dbReference type="EMBL" id="AEF85779.1"/>
    </source>
</evidence>
<dbReference type="InterPro" id="IPR007922">
    <property type="entry name" value="DciA-like"/>
</dbReference>
<evidence type="ECO:0008006" key="4">
    <source>
        <dbReference type="Google" id="ProtNLM"/>
    </source>
</evidence>
<dbReference type="KEGG" id="tpi:TREPR_0273"/>
<dbReference type="Pfam" id="PF05258">
    <property type="entry name" value="DciA"/>
    <property type="match status" value="1"/>
</dbReference>
<evidence type="ECO:0000256" key="1">
    <source>
        <dbReference type="SAM" id="MobiDB-lite"/>
    </source>
</evidence>
<reference evidence="3" key="1">
    <citation type="submission" date="2009-12" db="EMBL/GenBank/DDBJ databases">
        <title>Complete sequence of Treponema primitia strain ZAS-2.</title>
        <authorList>
            <person name="Tetu S.G."/>
            <person name="Matson E."/>
            <person name="Ren Q."/>
            <person name="Seshadri R."/>
            <person name="Elbourne L."/>
            <person name="Hassan K.A."/>
            <person name="Durkin A."/>
            <person name="Radune D."/>
            <person name="Mohamoud Y."/>
            <person name="Shay R."/>
            <person name="Jin S."/>
            <person name="Zhang X."/>
            <person name="Lucey K."/>
            <person name="Ballor N.R."/>
            <person name="Ottesen E."/>
            <person name="Rosenthal R."/>
            <person name="Allen A."/>
            <person name="Leadbetter J.R."/>
            <person name="Paulsen I.T."/>
        </authorList>
    </citation>
    <scope>NUCLEOTIDE SEQUENCE [LARGE SCALE GENOMIC DNA]</scope>
    <source>
        <strain evidence="3">ATCC BAA-887 / DSM 12427 / ZAS-2</strain>
    </source>
</reference>
<evidence type="ECO:0000313" key="3">
    <source>
        <dbReference type="Proteomes" id="UP000009223"/>
    </source>
</evidence>
<gene>
    <name evidence="2" type="ordered locus">TREPR_0273</name>
</gene>
<dbReference type="EMBL" id="CP001843">
    <property type="protein sequence ID" value="AEF85779.1"/>
    <property type="molecule type" value="Genomic_DNA"/>
</dbReference>
<dbReference type="eggNOG" id="COG5512">
    <property type="taxonomic scope" value="Bacteria"/>
</dbReference>
<proteinExistence type="predicted"/>
<name>F5YLH4_TREPZ</name>
<sequence length="192" mass="20755">MKRAGELLSSFFDEGFLKTAREYSDLFSSWQSIAGDKIAAHSWVRELERSVLLVEADHPGWIQILQTKEKYLLDTLRRRFPEQNITGIAFRLSREPPGPGQLRAGMEPGGTAPETRPAGSGDGSGVELHPASPEEGSGGDVGLAESSGEALGEQAGAIESDGGDPYGKISDENFRETLKRLEEGIISRNKLG</sequence>
<dbReference type="STRING" id="545694.TREPR_0273"/>
<dbReference type="Proteomes" id="UP000009223">
    <property type="component" value="Chromosome"/>
</dbReference>
<accession>F5YLH4</accession>
<organism evidence="2 3">
    <name type="scientific">Treponema primitia (strain ATCC BAA-887 / DSM 12427 / ZAS-2)</name>
    <dbReference type="NCBI Taxonomy" id="545694"/>
    <lineage>
        <taxon>Bacteria</taxon>
        <taxon>Pseudomonadati</taxon>
        <taxon>Spirochaetota</taxon>
        <taxon>Spirochaetia</taxon>
        <taxon>Spirochaetales</taxon>
        <taxon>Treponemataceae</taxon>
        <taxon>Treponema</taxon>
    </lineage>
</organism>
<protein>
    <recommendedName>
        <fullName evidence="4">DUF721 domain-containing protein</fullName>
    </recommendedName>
</protein>
<dbReference type="AlphaFoldDB" id="F5YLH4"/>
<reference evidence="2 3" key="2">
    <citation type="journal article" date="2011" name="ISME J.">
        <title>RNA-seq reveals cooperative metabolic interactions between two termite-gut spirochete species in co-culture.</title>
        <authorList>
            <person name="Rosenthal A.Z."/>
            <person name="Matson E.G."/>
            <person name="Eldar A."/>
            <person name="Leadbetter J.R."/>
        </authorList>
    </citation>
    <scope>NUCLEOTIDE SEQUENCE [LARGE SCALE GENOMIC DNA]</scope>
    <source>
        <strain evidence="3">ATCC BAA-887 / DSM 12427 / ZAS-2</strain>
    </source>
</reference>
<dbReference type="HOGENOM" id="CLU_1414625_0_0_12"/>